<keyword evidence="4" id="KW-1185">Reference proteome</keyword>
<feature type="domain" description="DUF2147" evidence="2">
    <location>
        <begin position="26"/>
        <end position="158"/>
    </location>
</feature>
<accession>F4LLY4</accession>
<dbReference type="RefSeq" id="WP_013757395.1">
    <property type="nucleotide sequence ID" value="NC_015500.1"/>
</dbReference>
<evidence type="ECO:0000313" key="3">
    <source>
        <dbReference type="EMBL" id="AEE15676.1"/>
    </source>
</evidence>
<dbReference type="AlphaFoldDB" id="F4LLY4"/>
<keyword evidence="1" id="KW-0732">Signal</keyword>
<feature type="chain" id="PRO_5003312781" description="DUF2147 domain-containing protein" evidence="1">
    <location>
        <begin position="21"/>
        <end position="168"/>
    </location>
</feature>
<dbReference type="KEGG" id="tbe:Trebr_0226"/>
<dbReference type="Pfam" id="PF09917">
    <property type="entry name" value="DUF2147"/>
    <property type="match status" value="1"/>
</dbReference>
<evidence type="ECO:0000313" key="4">
    <source>
        <dbReference type="Proteomes" id="UP000006546"/>
    </source>
</evidence>
<proteinExistence type="predicted"/>
<dbReference type="Proteomes" id="UP000006546">
    <property type="component" value="Chromosome"/>
</dbReference>
<dbReference type="InterPro" id="IPR019223">
    <property type="entry name" value="DUF2147"/>
</dbReference>
<dbReference type="EMBL" id="CP002696">
    <property type="protein sequence ID" value="AEE15676.1"/>
    <property type="molecule type" value="Genomic_DNA"/>
</dbReference>
<dbReference type="OrthoDB" id="9814399at2"/>
<organism evidence="3 4">
    <name type="scientific">Treponema brennaborense (strain DSM 12168 / CIP 105900 / DD5/3)</name>
    <dbReference type="NCBI Taxonomy" id="906968"/>
    <lineage>
        <taxon>Bacteria</taxon>
        <taxon>Pseudomonadati</taxon>
        <taxon>Spirochaetota</taxon>
        <taxon>Spirochaetia</taxon>
        <taxon>Spirochaetales</taxon>
        <taxon>Treponemataceae</taxon>
        <taxon>Treponema</taxon>
    </lineage>
</organism>
<dbReference type="PANTHER" id="PTHR36919">
    <property type="entry name" value="BLR1215 PROTEIN"/>
    <property type="match status" value="1"/>
</dbReference>
<feature type="signal peptide" evidence="1">
    <location>
        <begin position="1"/>
        <end position="20"/>
    </location>
</feature>
<reference evidence="4" key="1">
    <citation type="submission" date="2011-04" db="EMBL/GenBank/DDBJ databases">
        <title>The complete genome of Treponema brennaborense DSM 12168.</title>
        <authorList>
            <person name="Lucas S."/>
            <person name="Han J."/>
            <person name="Lapidus A."/>
            <person name="Bruce D."/>
            <person name="Goodwin L."/>
            <person name="Pitluck S."/>
            <person name="Peters L."/>
            <person name="Kyrpides N."/>
            <person name="Mavromatis K."/>
            <person name="Ivanova N."/>
            <person name="Mikhailova N."/>
            <person name="Pagani I."/>
            <person name="Teshima H."/>
            <person name="Detter J.C."/>
            <person name="Tapia R."/>
            <person name="Han C."/>
            <person name="Land M."/>
            <person name="Hauser L."/>
            <person name="Markowitz V."/>
            <person name="Cheng J.-F."/>
            <person name="Hugenholtz P."/>
            <person name="Woyke T."/>
            <person name="Wu D."/>
            <person name="Gronow S."/>
            <person name="Wellnitz S."/>
            <person name="Brambilla E."/>
            <person name="Klenk H.-P."/>
            <person name="Eisen J.A."/>
        </authorList>
    </citation>
    <scope>NUCLEOTIDE SEQUENCE [LARGE SCALE GENOMIC DNA]</scope>
    <source>
        <strain evidence="4">DSM 12168 / CIP 105900 / DD5/3</strain>
    </source>
</reference>
<dbReference type="HOGENOM" id="CLU_108869_0_1_12"/>
<sequence>MKRIAVLLATVMLCVCAVSAQDPVEGYWISVDEKTDQATAGWKIYVENGKLFGMITSVAGFPQDVKAFGCKGRGPYEGFPIPGELAEMTTVGTAWIYDLEKQAEGIWAKGSIVDPNDGKKYKCKITFRKADGKKYKTDMLEMRGEIGLGIGRSQFWTRATKEEAEALR</sequence>
<evidence type="ECO:0000256" key="1">
    <source>
        <dbReference type="SAM" id="SignalP"/>
    </source>
</evidence>
<dbReference type="eggNOG" id="COG4731">
    <property type="taxonomic scope" value="Bacteria"/>
</dbReference>
<protein>
    <recommendedName>
        <fullName evidence="2">DUF2147 domain-containing protein</fullName>
    </recommendedName>
</protein>
<evidence type="ECO:0000259" key="2">
    <source>
        <dbReference type="Pfam" id="PF09917"/>
    </source>
</evidence>
<gene>
    <name evidence="3" type="ordered locus">Trebr_0226</name>
</gene>
<name>F4LLY4_TREBD</name>
<dbReference type="PANTHER" id="PTHR36919:SF2">
    <property type="entry name" value="BLL6627 PROTEIN"/>
    <property type="match status" value="1"/>
</dbReference>
<dbReference type="Gene3D" id="2.40.128.520">
    <property type="match status" value="1"/>
</dbReference>
<dbReference type="STRING" id="906968.Trebr_0226"/>